<keyword evidence="6" id="KW-1185">Reference proteome</keyword>
<dbReference type="PANTHER" id="PTHR33164">
    <property type="entry name" value="TRANSCRIPTIONAL REGULATOR, MARR FAMILY"/>
    <property type="match status" value="1"/>
</dbReference>
<organism evidence="5 6">
    <name type="scientific">Rheinheimera marina</name>
    <dbReference type="NCBI Taxonomy" id="1774958"/>
    <lineage>
        <taxon>Bacteria</taxon>
        <taxon>Pseudomonadati</taxon>
        <taxon>Pseudomonadota</taxon>
        <taxon>Gammaproteobacteria</taxon>
        <taxon>Chromatiales</taxon>
        <taxon>Chromatiaceae</taxon>
        <taxon>Rheinheimera</taxon>
    </lineage>
</organism>
<reference evidence="6" key="1">
    <citation type="journal article" date="2019" name="Int. J. Syst. Evol. Microbiol.">
        <title>The Global Catalogue of Microorganisms (GCM) 10K type strain sequencing project: providing services to taxonomists for standard genome sequencing and annotation.</title>
        <authorList>
            <consortium name="The Broad Institute Genomics Platform"/>
            <consortium name="The Broad Institute Genome Sequencing Center for Infectious Disease"/>
            <person name="Wu L."/>
            <person name="Ma J."/>
        </authorList>
    </citation>
    <scope>NUCLEOTIDE SEQUENCE [LARGE SCALE GENOMIC DNA]</scope>
    <source>
        <strain evidence="6">DT28</strain>
    </source>
</reference>
<dbReference type="SUPFAM" id="SSF46785">
    <property type="entry name" value="Winged helix' DNA-binding domain"/>
    <property type="match status" value="1"/>
</dbReference>
<sequence>MSTMSISQQLFHILDLYKIALTQEFRRQNIRLSPLHYKVLQLIQSLPQATPLLIAQQSGRDKAQVSRLLQDMEKQGLIEKQPHPSDKRSVCIGLTSQASQLFATADQLVAELDSQLDRSLQPDEQRQLQQLLLQLKSALGPAQS</sequence>
<accession>A0ABV9JPF4</accession>
<dbReference type="PROSITE" id="PS50995">
    <property type="entry name" value="HTH_MARR_2"/>
    <property type="match status" value="1"/>
</dbReference>
<dbReference type="Gene3D" id="1.10.10.10">
    <property type="entry name" value="Winged helix-like DNA-binding domain superfamily/Winged helix DNA-binding domain"/>
    <property type="match status" value="1"/>
</dbReference>
<name>A0ABV9JPF4_9GAMM</name>
<protein>
    <submittedName>
        <fullName evidence="5">MarR family winged helix-turn-helix transcriptional regulator</fullName>
    </submittedName>
</protein>
<evidence type="ECO:0000256" key="1">
    <source>
        <dbReference type="ARBA" id="ARBA00023015"/>
    </source>
</evidence>
<evidence type="ECO:0000256" key="3">
    <source>
        <dbReference type="ARBA" id="ARBA00023163"/>
    </source>
</evidence>
<dbReference type="InterPro" id="IPR023187">
    <property type="entry name" value="Tscrpt_reg_MarR-type_CS"/>
</dbReference>
<dbReference type="PANTHER" id="PTHR33164:SF43">
    <property type="entry name" value="HTH-TYPE TRANSCRIPTIONAL REPRESSOR YETL"/>
    <property type="match status" value="1"/>
</dbReference>
<evidence type="ECO:0000313" key="6">
    <source>
        <dbReference type="Proteomes" id="UP001595962"/>
    </source>
</evidence>
<proteinExistence type="predicted"/>
<feature type="domain" description="HTH marR-type" evidence="4">
    <location>
        <begin position="7"/>
        <end position="137"/>
    </location>
</feature>
<comment type="caution">
    <text evidence="5">The sequence shown here is derived from an EMBL/GenBank/DDBJ whole genome shotgun (WGS) entry which is preliminary data.</text>
</comment>
<dbReference type="SMART" id="SM00347">
    <property type="entry name" value="HTH_MARR"/>
    <property type="match status" value="1"/>
</dbReference>
<keyword evidence="2" id="KW-0238">DNA-binding</keyword>
<dbReference type="Pfam" id="PF01047">
    <property type="entry name" value="MarR"/>
    <property type="match status" value="1"/>
</dbReference>
<evidence type="ECO:0000256" key="2">
    <source>
        <dbReference type="ARBA" id="ARBA00023125"/>
    </source>
</evidence>
<dbReference type="EMBL" id="JBHSGB010000012">
    <property type="protein sequence ID" value="MFC4656153.1"/>
    <property type="molecule type" value="Genomic_DNA"/>
</dbReference>
<keyword evidence="3" id="KW-0804">Transcription</keyword>
<dbReference type="RefSeq" id="WP_377334961.1">
    <property type="nucleotide sequence ID" value="NZ_JBHSGB010000012.1"/>
</dbReference>
<dbReference type="PROSITE" id="PS01117">
    <property type="entry name" value="HTH_MARR_1"/>
    <property type="match status" value="1"/>
</dbReference>
<dbReference type="InterPro" id="IPR036390">
    <property type="entry name" value="WH_DNA-bd_sf"/>
</dbReference>
<dbReference type="Proteomes" id="UP001595962">
    <property type="component" value="Unassembled WGS sequence"/>
</dbReference>
<dbReference type="InterPro" id="IPR039422">
    <property type="entry name" value="MarR/SlyA-like"/>
</dbReference>
<evidence type="ECO:0000259" key="4">
    <source>
        <dbReference type="PROSITE" id="PS50995"/>
    </source>
</evidence>
<dbReference type="InterPro" id="IPR000835">
    <property type="entry name" value="HTH_MarR-typ"/>
</dbReference>
<keyword evidence="1" id="KW-0805">Transcription regulation</keyword>
<evidence type="ECO:0000313" key="5">
    <source>
        <dbReference type="EMBL" id="MFC4656153.1"/>
    </source>
</evidence>
<dbReference type="InterPro" id="IPR036388">
    <property type="entry name" value="WH-like_DNA-bd_sf"/>
</dbReference>
<gene>
    <name evidence="5" type="ORF">ACFO3I_14150</name>
</gene>